<gene>
    <name evidence="1" type="ORF">GHT09_004303</name>
    <name evidence="2" type="ORF">MONAX_5E008647</name>
</gene>
<evidence type="ECO:0000313" key="1">
    <source>
        <dbReference type="EMBL" id="KAF7484273.1"/>
    </source>
</evidence>
<protein>
    <submittedName>
        <fullName evidence="2">Uncharacterized protein</fullName>
    </submittedName>
</protein>
<evidence type="ECO:0000313" key="3">
    <source>
        <dbReference type="Proteomes" id="UP000335636"/>
    </source>
</evidence>
<accession>A0A5E4CM58</accession>
<dbReference type="EMBL" id="CABDUW010001488">
    <property type="protein sequence ID" value="VTJ82031.1"/>
    <property type="molecule type" value="Genomic_DNA"/>
</dbReference>
<keyword evidence="3" id="KW-1185">Reference proteome</keyword>
<reference evidence="2 3" key="1">
    <citation type="submission" date="2019-04" db="EMBL/GenBank/DDBJ databases">
        <authorList>
            <person name="Alioto T."/>
            <person name="Alioto T."/>
        </authorList>
    </citation>
    <scope>NUCLEOTIDE SEQUENCE [LARGE SCALE GENOMIC DNA]</scope>
</reference>
<dbReference type="Proteomes" id="UP000335636">
    <property type="component" value="Unassembled WGS sequence"/>
</dbReference>
<proteinExistence type="predicted"/>
<organism evidence="2 3">
    <name type="scientific">Marmota monax</name>
    <name type="common">Woodchuck</name>
    <dbReference type="NCBI Taxonomy" id="9995"/>
    <lineage>
        <taxon>Eukaryota</taxon>
        <taxon>Metazoa</taxon>
        <taxon>Chordata</taxon>
        <taxon>Craniata</taxon>
        <taxon>Vertebrata</taxon>
        <taxon>Euteleostomi</taxon>
        <taxon>Mammalia</taxon>
        <taxon>Eutheria</taxon>
        <taxon>Euarchontoglires</taxon>
        <taxon>Glires</taxon>
        <taxon>Rodentia</taxon>
        <taxon>Sciuromorpha</taxon>
        <taxon>Sciuridae</taxon>
        <taxon>Xerinae</taxon>
        <taxon>Marmotini</taxon>
        <taxon>Marmota</taxon>
    </lineage>
</organism>
<name>A0A5E4CM58_MARMO</name>
<sequence>MLRNGDEMTMAVAGQNGLALGKSLAFQVGCGPSQTHWGWFSAVHLPHLYGGATYLTSLPLIAHNSTCKDIHSQ</sequence>
<dbReference type="Proteomes" id="UP000662637">
    <property type="component" value="Unassembled WGS sequence"/>
</dbReference>
<dbReference type="AlphaFoldDB" id="A0A5E4CM58"/>
<reference evidence="1" key="2">
    <citation type="submission" date="2020-08" db="EMBL/GenBank/DDBJ databases">
        <authorList>
            <person name="Shumante A."/>
            <person name="Zimin A.V."/>
            <person name="Puiu D."/>
            <person name="Salzberg S.L."/>
        </authorList>
    </citation>
    <scope>NUCLEOTIDE SEQUENCE</scope>
    <source>
        <strain evidence="1">WC2-LM</strain>
        <tissue evidence="1">Liver</tissue>
    </source>
</reference>
<evidence type="ECO:0000313" key="2">
    <source>
        <dbReference type="EMBL" id="VTJ82031.1"/>
    </source>
</evidence>
<dbReference type="EMBL" id="WJEC01000289">
    <property type="protein sequence ID" value="KAF7484273.1"/>
    <property type="molecule type" value="Genomic_DNA"/>
</dbReference>